<feature type="compositionally biased region" description="Basic and acidic residues" evidence="7">
    <location>
        <begin position="748"/>
        <end position="790"/>
    </location>
</feature>
<dbReference type="GO" id="GO:0005524">
    <property type="term" value="F:ATP binding"/>
    <property type="evidence" value="ECO:0007669"/>
    <property type="project" value="UniProtKB-KW"/>
</dbReference>
<evidence type="ECO:0000256" key="1">
    <source>
        <dbReference type="ARBA" id="ARBA00004141"/>
    </source>
</evidence>
<keyword evidence="2 8" id="KW-0812">Transmembrane</keyword>
<organism evidence="11 12">
    <name type="scientific">Centaurea solstitialis</name>
    <name type="common">yellow star-thistle</name>
    <dbReference type="NCBI Taxonomy" id="347529"/>
    <lineage>
        <taxon>Eukaryota</taxon>
        <taxon>Viridiplantae</taxon>
        <taxon>Streptophyta</taxon>
        <taxon>Embryophyta</taxon>
        <taxon>Tracheophyta</taxon>
        <taxon>Spermatophyta</taxon>
        <taxon>Magnoliopsida</taxon>
        <taxon>eudicotyledons</taxon>
        <taxon>Gunneridae</taxon>
        <taxon>Pentapetalae</taxon>
        <taxon>asterids</taxon>
        <taxon>campanulids</taxon>
        <taxon>Asterales</taxon>
        <taxon>Asteraceae</taxon>
        <taxon>Carduoideae</taxon>
        <taxon>Cardueae</taxon>
        <taxon>Centaureinae</taxon>
        <taxon>Centaurea</taxon>
    </lineage>
</organism>
<feature type="region of interest" description="Disordered" evidence="7">
    <location>
        <begin position="706"/>
        <end position="733"/>
    </location>
</feature>
<keyword evidence="3" id="KW-0547">Nucleotide-binding</keyword>
<comment type="caution">
    <text evidence="11">The sequence shown here is derived from an EMBL/GenBank/DDBJ whole genome shotgun (WGS) entry which is preliminary data.</text>
</comment>
<dbReference type="InterPro" id="IPR011527">
    <property type="entry name" value="ABC1_TM_dom"/>
</dbReference>
<dbReference type="InterPro" id="IPR036640">
    <property type="entry name" value="ABC1_TM_sf"/>
</dbReference>
<comment type="subcellular location">
    <subcellularLocation>
        <location evidence="1">Membrane</location>
        <topology evidence="1">Multi-pass membrane protein</topology>
    </subcellularLocation>
</comment>
<protein>
    <recommendedName>
        <fullName evidence="13">ABC transporter B family member 26, chloroplastic</fullName>
    </recommendedName>
</protein>
<evidence type="ECO:0000259" key="9">
    <source>
        <dbReference type="PROSITE" id="PS50893"/>
    </source>
</evidence>
<dbReference type="Gene3D" id="1.20.1560.10">
    <property type="entry name" value="ABC transporter type 1, transmembrane domain"/>
    <property type="match status" value="2"/>
</dbReference>
<dbReference type="GO" id="GO:0016887">
    <property type="term" value="F:ATP hydrolysis activity"/>
    <property type="evidence" value="ECO:0007669"/>
    <property type="project" value="InterPro"/>
</dbReference>
<evidence type="ECO:0008006" key="13">
    <source>
        <dbReference type="Google" id="ProtNLM"/>
    </source>
</evidence>
<dbReference type="SUPFAM" id="SSF52540">
    <property type="entry name" value="P-loop containing nucleoside triphosphate hydrolases"/>
    <property type="match status" value="1"/>
</dbReference>
<dbReference type="SUPFAM" id="SSF90123">
    <property type="entry name" value="ABC transporter transmembrane region"/>
    <property type="match status" value="1"/>
</dbReference>
<dbReference type="CDD" id="cd18572">
    <property type="entry name" value="ABC_6TM_TAP"/>
    <property type="match status" value="1"/>
</dbReference>
<keyword evidence="5 8" id="KW-1133">Transmembrane helix</keyword>
<dbReference type="PROSITE" id="PS50893">
    <property type="entry name" value="ABC_TRANSPORTER_2"/>
    <property type="match status" value="1"/>
</dbReference>
<feature type="non-terminal residue" evidence="11">
    <location>
        <position position="1"/>
    </location>
</feature>
<feature type="domain" description="ABC transmembrane type-1" evidence="10">
    <location>
        <begin position="146"/>
        <end position="427"/>
    </location>
</feature>
<evidence type="ECO:0000256" key="4">
    <source>
        <dbReference type="ARBA" id="ARBA00022840"/>
    </source>
</evidence>
<dbReference type="InterPro" id="IPR027417">
    <property type="entry name" value="P-loop_NTPase"/>
</dbReference>
<keyword evidence="4" id="KW-0067">ATP-binding</keyword>
<keyword evidence="12" id="KW-1185">Reference proteome</keyword>
<accession>A0AA38T6P5</accession>
<evidence type="ECO:0000256" key="8">
    <source>
        <dbReference type="SAM" id="Phobius"/>
    </source>
</evidence>
<dbReference type="Pfam" id="PF00005">
    <property type="entry name" value="ABC_tran"/>
    <property type="match status" value="1"/>
</dbReference>
<dbReference type="EMBL" id="JARYMX010000004">
    <property type="protein sequence ID" value="KAJ9554469.1"/>
    <property type="molecule type" value="Genomic_DNA"/>
</dbReference>
<evidence type="ECO:0000256" key="3">
    <source>
        <dbReference type="ARBA" id="ARBA00022741"/>
    </source>
</evidence>
<feature type="transmembrane region" description="Helical" evidence="8">
    <location>
        <begin position="274"/>
        <end position="300"/>
    </location>
</feature>
<feature type="domain" description="ABC transporter" evidence="9">
    <location>
        <begin position="468"/>
        <end position="706"/>
    </location>
</feature>
<feature type="transmembrane region" description="Helical" evidence="8">
    <location>
        <begin position="143"/>
        <end position="167"/>
    </location>
</feature>
<dbReference type="AlphaFoldDB" id="A0AA38T6P5"/>
<dbReference type="InterPro" id="IPR039421">
    <property type="entry name" value="Type_1_exporter"/>
</dbReference>
<evidence type="ECO:0000256" key="6">
    <source>
        <dbReference type="ARBA" id="ARBA00023136"/>
    </source>
</evidence>
<evidence type="ECO:0000256" key="7">
    <source>
        <dbReference type="SAM" id="MobiDB-lite"/>
    </source>
</evidence>
<keyword evidence="6 8" id="KW-0472">Membrane</keyword>
<dbReference type="GO" id="GO:0015421">
    <property type="term" value="F:ABC-type oligopeptide transporter activity"/>
    <property type="evidence" value="ECO:0007669"/>
    <property type="project" value="TreeGrafter"/>
</dbReference>
<dbReference type="GO" id="GO:0016020">
    <property type="term" value="C:membrane"/>
    <property type="evidence" value="ECO:0007669"/>
    <property type="project" value="UniProtKB-SubCell"/>
</dbReference>
<feature type="region of interest" description="Disordered" evidence="7">
    <location>
        <begin position="748"/>
        <end position="803"/>
    </location>
</feature>
<evidence type="ECO:0000256" key="5">
    <source>
        <dbReference type="ARBA" id="ARBA00022989"/>
    </source>
</evidence>
<evidence type="ECO:0000256" key="2">
    <source>
        <dbReference type="ARBA" id="ARBA00022692"/>
    </source>
</evidence>
<feature type="transmembrane region" description="Helical" evidence="8">
    <location>
        <begin position="187"/>
        <end position="208"/>
    </location>
</feature>
<gene>
    <name evidence="11" type="ORF">OSB04_018514</name>
</gene>
<proteinExistence type="predicted"/>
<dbReference type="PANTHER" id="PTHR43394:SF19">
    <property type="entry name" value="ABC TRANSPORTER B FAMILY"/>
    <property type="match status" value="1"/>
</dbReference>
<dbReference type="Pfam" id="PF00664">
    <property type="entry name" value="ABC_membrane"/>
    <property type="match status" value="1"/>
</dbReference>
<sequence length="827" mass="93019">MASILITHHHNHHPSFIYSKIHPKNVNFTSKRVVHLSSRKTNRRLRVLRFTPVKAVSANGYSLRNHDDSASEEVGDGMRTDDDSVVVPVTERFWRLVRLIPSVFPGGKWWRFSDEVEMAANAKPVTLVRALRRMWGLISSDRWVIFAAFSALVLTALSEICIPHFLTASIFSAQSGETIVFRGNVKLLVFLCVTSSICSGLRGCWFGIANMILVKRMRETLYSTLLLQDIDYFDSESVGDLTSRLGSDCHQVSRVIGNDLNLILRNLLQATGALIYLLFLSWPLGLCTLAICSTLSIVMLRYGQYQKKAAKLTQDIGASANEVAQETFSLMRTVRVYGTEHKELKRYNNWLEKLADISLRTSAAYGIWNFSFNFLYHSTQVIAVLVGGMSIMAGHITAEQLTKFILYSEWLIYSTWFVGDNLSNLMQSVGASEKVFQMMDLVPSDQFMSKGKQFLNFMINLFGFASKLEFTDLMLHYYNSRETVHVLKGISLSLNPCEVVAIVGLSGSGKSTIVNLLLRLYEPTSGQILVDGHPLNDMDIKWLRERIGYVGQEPRLFHMDVKSNIAYGCTRDITQEDIELAAKQAYAHDFISSLPDGYNTIVDDDLLSGGQKQRIAIARAVLRNPSILILDEATSALDAESEYNIKGVLRAAGDDFKRTVIIIAHRLSTVQAADRMLSWIEARSSRVSPLLPPPQPSTVAIAAAGEERWSRSPEKGRISLEKEKVVGGRRGEGRRTLEKEKVIGGRCGEGHRRSVWRRSTEKNVGEEESRRSSGESRRNSAERRRSSGERRQRRRKSPEVAGEVEKVAGEVEEAYLYVMDLGYKEFV</sequence>
<dbReference type="InterPro" id="IPR003439">
    <property type="entry name" value="ABC_transporter-like_ATP-bd"/>
</dbReference>
<dbReference type="PROSITE" id="PS50929">
    <property type="entry name" value="ABC_TM1F"/>
    <property type="match status" value="1"/>
</dbReference>
<evidence type="ECO:0000313" key="11">
    <source>
        <dbReference type="EMBL" id="KAJ9554469.1"/>
    </source>
</evidence>
<dbReference type="Proteomes" id="UP001172457">
    <property type="component" value="Chromosome 4"/>
</dbReference>
<dbReference type="SMART" id="SM00382">
    <property type="entry name" value="AAA"/>
    <property type="match status" value="1"/>
</dbReference>
<dbReference type="InterPro" id="IPR017871">
    <property type="entry name" value="ABC_transporter-like_CS"/>
</dbReference>
<dbReference type="Gene3D" id="3.40.50.300">
    <property type="entry name" value="P-loop containing nucleotide triphosphate hydrolases"/>
    <property type="match status" value="1"/>
</dbReference>
<dbReference type="PROSITE" id="PS00211">
    <property type="entry name" value="ABC_TRANSPORTER_1"/>
    <property type="match status" value="1"/>
</dbReference>
<evidence type="ECO:0000259" key="10">
    <source>
        <dbReference type="PROSITE" id="PS50929"/>
    </source>
</evidence>
<dbReference type="PANTHER" id="PTHR43394">
    <property type="entry name" value="ATP-DEPENDENT PERMEASE MDL1, MITOCHONDRIAL"/>
    <property type="match status" value="1"/>
</dbReference>
<dbReference type="InterPro" id="IPR003593">
    <property type="entry name" value="AAA+_ATPase"/>
</dbReference>
<reference evidence="11" key="1">
    <citation type="submission" date="2023-03" db="EMBL/GenBank/DDBJ databases">
        <title>Chromosome-scale reference genome and RAD-based genetic map of yellow starthistle (Centaurea solstitialis) reveal putative structural variation and QTLs associated with invader traits.</title>
        <authorList>
            <person name="Reatini B."/>
            <person name="Cang F.A."/>
            <person name="Jiang Q."/>
            <person name="Mckibben M.T.W."/>
            <person name="Barker M.S."/>
            <person name="Rieseberg L.H."/>
            <person name="Dlugosch K.M."/>
        </authorList>
    </citation>
    <scope>NUCLEOTIDE SEQUENCE</scope>
    <source>
        <strain evidence="11">CAN-66</strain>
        <tissue evidence="11">Leaf</tissue>
    </source>
</reference>
<evidence type="ECO:0000313" key="12">
    <source>
        <dbReference type="Proteomes" id="UP001172457"/>
    </source>
</evidence>
<name>A0AA38T6P5_9ASTR</name>
<dbReference type="FunFam" id="3.40.50.300:FF:000218">
    <property type="entry name" value="Multidrug ABC transporter ATP-binding protein"/>
    <property type="match status" value="1"/>
</dbReference>
<dbReference type="FunFam" id="1.20.1560.10:FF:000059">
    <property type="entry name" value="ABC transporter B family member 26, chloroplastic"/>
    <property type="match status" value="1"/>
</dbReference>